<protein>
    <submittedName>
        <fullName evidence="9">MFS transporter</fullName>
    </submittedName>
</protein>
<evidence type="ECO:0000256" key="7">
    <source>
        <dbReference type="SAM" id="Phobius"/>
    </source>
</evidence>
<dbReference type="InterPro" id="IPR005829">
    <property type="entry name" value="Sugar_transporter_CS"/>
</dbReference>
<keyword evidence="3" id="KW-1003">Cell membrane</keyword>
<keyword evidence="2" id="KW-0813">Transport</keyword>
<dbReference type="PANTHER" id="PTHR43124">
    <property type="entry name" value="PURINE EFFLUX PUMP PBUE"/>
    <property type="match status" value="1"/>
</dbReference>
<dbReference type="Gene3D" id="1.20.1250.20">
    <property type="entry name" value="MFS general substrate transporter like domains"/>
    <property type="match status" value="2"/>
</dbReference>
<feature type="transmembrane region" description="Helical" evidence="7">
    <location>
        <begin position="274"/>
        <end position="293"/>
    </location>
</feature>
<feature type="transmembrane region" description="Helical" evidence="7">
    <location>
        <begin position="137"/>
        <end position="159"/>
    </location>
</feature>
<dbReference type="InterPro" id="IPR020846">
    <property type="entry name" value="MFS_dom"/>
</dbReference>
<feature type="transmembrane region" description="Helical" evidence="7">
    <location>
        <begin position="362"/>
        <end position="380"/>
    </location>
</feature>
<dbReference type="SUPFAM" id="SSF103473">
    <property type="entry name" value="MFS general substrate transporter"/>
    <property type="match status" value="1"/>
</dbReference>
<evidence type="ECO:0000256" key="2">
    <source>
        <dbReference type="ARBA" id="ARBA00022448"/>
    </source>
</evidence>
<dbReference type="GO" id="GO:0022857">
    <property type="term" value="F:transmembrane transporter activity"/>
    <property type="evidence" value="ECO:0007669"/>
    <property type="project" value="InterPro"/>
</dbReference>
<feature type="transmembrane region" description="Helical" evidence="7">
    <location>
        <begin position="107"/>
        <end position="125"/>
    </location>
</feature>
<feature type="domain" description="Major facilitator superfamily (MFS) profile" evidence="8">
    <location>
        <begin position="8"/>
        <end position="384"/>
    </location>
</feature>
<name>A0A7X2NGS9_9FIRM</name>
<dbReference type="PROSITE" id="PS00217">
    <property type="entry name" value="SUGAR_TRANSPORT_2"/>
    <property type="match status" value="1"/>
</dbReference>
<dbReference type="GO" id="GO:0005886">
    <property type="term" value="C:plasma membrane"/>
    <property type="evidence" value="ECO:0007669"/>
    <property type="project" value="UniProtKB-SubCell"/>
</dbReference>
<sequence length="388" mass="40974">MNEKTKQPLSFMGVFAIMLASSLTIMVGEALTSALPAIGRHYAMTFSTSWLITVPSLGVVCGALGTGKVLNRFGAYKTICVGLFFYALFGVSGAVMPNIGVELLDRFLLGMACAAVMTSSTSLISEFYHGQARLKMIAVQGMAIEMGGVIFLSLGGVLTEIAWNASYLIYLIAAAALILILAFVPKQAPAYDGEEIDQTKALKSGQSGISVVLALAFISMLTFFTAIVSLPVYIQTDMGYSAAFSGIYLASISVVAVIFAGFMPKFVGRTSAKCSLTVSALCFTVGHLLYFVALNHHGLLFAAAPIMGIGFGFSTPLINNLTVERSTPETKARNLSGYSIAQFSGQFVSSLVVSAVAGSRTYLLAAALGLVNLAVAGLVFDRERKKLL</sequence>
<evidence type="ECO:0000256" key="3">
    <source>
        <dbReference type="ARBA" id="ARBA00022475"/>
    </source>
</evidence>
<feature type="transmembrane region" description="Helical" evidence="7">
    <location>
        <begin position="335"/>
        <end position="356"/>
    </location>
</feature>
<comment type="subcellular location">
    <subcellularLocation>
        <location evidence="1">Cell membrane</location>
        <topology evidence="1">Multi-pass membrane protein</topology>
    </subcellularLocation>
</comment>
<reference evidence="9 10" key="1">
    <citation type="submission" date="2019-08" db="EMBL/GenBank/DDBJ databases">
        <title>In-depth cultivation of the pig gut microbiome towards novel bacterial diversity and tailored functional studies.</title>
        <authorList>
            <person name="Wylensek D."/>
            <person name="Hitch T.C.A."/>
            <person name="Clavel T."/>
        </authorList>
    </citation>
    <scope>NUCLEOTIDE SEQUENCE [LARGE SCALE GENOMIC DNA]</scope>
    <source>
        <strain evidence="9 10">RF-744-FAT-4</strain>
    </source>
</reference>
<dbReference type="PANTHER" id="PTHR43124:SF3">
    <property type="entry name" value="CHLORAMPHENICOL EFFLUX PUMP RV0191"/>
    <property type="match status" value="1"/>
</dbReference>
<feature type="transmembrane region" description="Helical" evidence="7">
    <location>
        <begin position="240"/>
        <end position="262"/>
    </location>
</feature>
<comment type="caution">
    <text evidence="9">The sequence shown here is derived from an EMBL/GenBank/DDBJ whole genome shotgun (WGS) entry which is preliminary data.</text>
</comment>
<dbReference type="InterPro" id="IPR050189">
    <property type="entry name" value="MFS_Efflux_Transporters"/>
</dbReference>
<evidence type="ECO:0000313" key="9">
    <source>
        <dbReference type="EMBL" id="MSS19813.1"/>
    </source>
</evidence>
<feature type="transmembrane region" description="Helical" evidence="7">
    <location>
        <begin position="299"/>
        <end position="323"/>
    </location>
</feature>
<evidence type="ECO:0000256" key="6">
    <source>
        <dbReference type="ARBA" id="ARBA00023136"/>
    </source>
</evidence>
<dbReference type="InterPro" id="IPR011701">
    <property type="entry name" value="MFS"/>
</dbReference>
<evidence type="ECO:0000256" key="4">
    <source>
        <dbReference type="ARBA" id="ARBA00022692"/>
    </source>
</evidence>
<dbReference type="AlphaFoldDB" id="A0A7X2NGS9"/>
<evidence type="ECO:0000259" key="8">
    <source>
        <dbReference type="PROSITE" id="PS50850"/>
    </source>
</evidence>
<feature type="transmembrane region" description="Helical" evidence="7">
    <location>
        <begin position="48"/>
        <end position="67"/>
    </location>
</feature>
<dbReference type="PROSITE" id="PS50850">
    <property type="entry name" value="MFS"/>
    <property type="match status" value="1"/>
</dbReference>
<keyword evidence="5 7" id="KW-1133">Transmembrane helix</keyword>
<dbReference type="RefSeq" id="WP_154576185.1">
    <property type="nucleotide sequence ID" value="NZ_VUMO01000005.1"/>
</dbReference>
<dbReference type="InterPro" id="IPR036259">
    <property type="entry name" value="MFS_trans_sf"/>
</dbReference>
<evidence type="ECO:0000313" key="10">
    <source>
        <dbReference type="Proteomes" id="UP000461754"/>
    </source>
</evidence>
<gene>
    <name evidence="9" type="ORF">FYJ52_05280</name>
</gene>
<dbReference type="Proteomes" id="UP000461754">
    <property type="component" value="Unassembled WGS sequence"/>
</dbReference>
<dbReference type="Pfam" id="PF07690">
    <property type="entry name" value="MFS_1"/>
    <property type="match status" value="1"/>
</dbReference>
<feature type="transmembrane region" description="Helical" evidence="7">
    <location>
        <begin position="79"/>
        <end position="101"/>
    </location>
</feature>
<dbReference type="EMBL" id="VUMO01000005">
    <property type="protein sequence ID" value="MSS19813.1"/>
    <property type="molecule type" value="Genomic_DNA"/>
</dbReference>
<keyword evidence="10" id="KW-1185">Reference proteome</keyword>
<keyword evidence="4 7" id="KW-0812">Transmembrane</keyword>
<keyword evidence="6 7" id="KW-0472">Membrane</keyword>
<feature type="transmembrane region" description="Helical" evidence="7">
    <location>
        <begin position="165"/>
        <end position="184"/>
    </location>
</feature>
<proteinExistence type="predicted"/>
<evidence type="ECO:0000256" key="1">
    <source>
        <dbReference type="ARBA" id="ARBA00004651"/>
    </source>
</evidence>
<organism evidence="9 10">
    <name type="scientific">Pseudoramibacter porci</name>
    <dbReference type="NCBI Taxonomy" id="2606631"/>
    <lineage>
        <taxon>Bacteria</taxon>
        <taxon>Bacillati</taxon>
        <taxon>Bacillota</taxon>
        <taxon>Clostridia</taxon>
        <taxon>Eubacteriales</taxon>
        <taxon>Eubacteriaceae</taxon>
        <taxon>Pseudoramibacter</taxon>
    </lineage>
</organism>
<accession>A0A7X2NGS9</accession>
<feature type="transmembrane region" description="Helical" evidence="7">
    <location>
        <begin position="9"/>
        <end position="28"/>
    </location>
</feature>
<evidence type="ECO:0000256" key="5">
    <source>
        <dbReference type="ARBA" id="ARBA00022989"/>
    </source>
</evidence>
<feature type="transmembrane region" description="Helical" evidence="7">
    <location>
        <begin position="209"/>
        <end position="234"/>
    </location>
</feature>